<keyword evidence="4 7" id="KW-0443">Lipid metabolism</keyword>
<dbReference type="CDD" id="cd06850">
    <property type="entry name" value="biotinyl_domain"/>
    <property type="match status" value="1"/>
</dbReference>
<accession>A0ABS6ZVM4</accession>
<feature type="domain" description="Lipoyl-binding" evidence="9">
    <location>
        <begin position="98"/>
        <end position="174"/>
    </location>
</feature>
<keyword evidence="2 7" id="KW-0444">Lipid biosynthesis</keyword>
<dbReference type="InterPro" id="IPR011053">
    <property type="entry name" value="Single_hybrid_motif"/>
</dbReference>
<evidence type="ECO:0000313" key="10">
    <source>
        <dbReference type="EMBL" id="MBW6393908.1"/>
    </source>
</evidence>
<dbReference type="GO" id="GO:0003989">
    <property type="term" value="F:acetyl-CoA carboxylase activity"/>
    <property type="evidence" value="ECO:0007669"/>
    <property type="project" value="UniProtKB-EC"/>
</dbReference>
<evidence type="ECO:0000256" key="6">
    <source>
        <dbReference type="ARBA" id="ARBA00023267"/>
    </source>
</evidence>
<dbReference type="PANTHER" id="PTHR47597">
    <property type="entry name" value="IS A MEMBER OF THE PF|00364 BIOTIN-REQUIRING ENZYMES FAMILY-RELATED"/>
    <property type="match status" value="1"/>
</dbReference>
<evidence type="ECO:0000256" key="8">
    <source>
        <dbReference type="SAM" id="MobiDB-lite"/>
    </source>
</evidence>
<proteinExistence type="predicted"/>
<dbReference type="PRINTS" id="PR01071">
    <property type="entry name" value="ACOABIOTINCC"/>
</dbReference>
<comment type="function">
    <text evidence="7">This protein is a component of the acetyl coenzyme A carboxylase complex; first, biotin carboxylase catalyzes the carboxylation of the carrier protein and then the transcarboxylase transfers the carboxyl group to form malonyl-CoA.</text>
</comment>
<reference evidence="10 11" key="1">
    <citation type="submission" date="2021-07" db="EMBL/GenBank/DDBJ databases">
        <title>Thermus aquaticus gen. n. and sp. n., a nonsporulating extreme thermophile.</title>
        <authorList>
            <person name="Hu C.-J."/>
            <person name="Li W.-J."/>
            <person name="Xian W.-D."/>
        </authorList>
    </citation>
    <scope>NUCLEOTIDE SEQUENCE [LARGE SCALE GENOMIC DNA]</scope>
    <source>
        <strain evidence="10 11">SYSU G05001</strain>
    </source>
</reference>
<feature type="compositionally biased region" description="Low complexity" evidence="8">
    <location>
        <begin position="67"/>
        <end position="82"/>
    </location>
</feature>
<dbReference type="NCBIfam" id="NF005457">
    <property type="entry name" value="PRK07051.1"/>
    <property type="match status" value="1"/>
</dbReference>
<dbReference type="Pfam" id="PF00364">
    <property type="entry name" value="Biotin_lipoyl"/>
    <property type="match status" value="1"/>
</dbReference>
<evidence type="ECO:0000256" key="3">
    <source>
        <dbReference type="ARBA" id="ARBA00022832"/>
    </source>
</evidence>
<dbReference type="SUPFAM" id="SSF51230">
    <property type="entry name" value="Single hybrid motif"/>
    <property type="match status" value="1"/>
</dbReference>
<dbReference type="InterPro" id="IPR000089">
    <property type="entry name" value="Biotin_lipoyl"/>
</dbReference>
<dbReference type="PROSITE" id="PS00188">
    <property type="entry name" value="BIOTIN"/>
    <property type="match status" value="1"/>
</dbReference>
<gene>
    <name evidence="10" type="primary">accB</name>
    <name evidence="10" type="ORF">KZX47_01850</name>
</gene>
<comment type="pathway">
    <text evidence="1 7">Lipid metabolism; fatty acid biosynthesis.</text>
</comment>
<evidence type="ECO:0000313" key="11">
    <source>
        <dbReference type="Proteomes" id="UP000724268"/>
    </source>
</evidence>
<dbReference type="InterPro" id="IPR001882">
    <property type="entry name" value="Biotin_BS"/>
</dbReference>
<keyword evidence="3 7" id="KW-0276">Fatty acid metabolism</keyword>
<dbReference type="InterPro" id="IPR053217">
    <property type="entry name" value="ACC_Biotin_Carrier"/>
</dbReference>
<evidence type="ECO:0000256" key="5">
    <source>
        <dbReference type="ARBA" id="ARBA00023160"/>
    </source>
</evidence>
<keyword evidence="10" id="KW-0436">Ligase</keyword>
<name>A0ABS6ZVM4_9DEIN</name>
<keyword evidence="5 7" id="KW-0275">Fatty acid biosynthesis</keyword>
<keyword evidence="6 7" id="KW-0092">Biotin</keyword>
<protein>
    <recommendedName>
        <fullName evidence="7">Biotin carboxyl carrier protein of acetyl-CoA carboxylase</fullName>
    </recommendedName>
</protein>
<dbReference type="PROSITE" id="PS50968">
    <property type="entry name" value="BIOTINYL_LIPOYL"/>
    <property type="match status" value="1"/>
</dbReference>
<dbReference type="InterPro" id="IPR001249">
    <property type="entry name" value="AcCoA_biotinCC"/>
</dbReference>
<dbReference type="NCBIfam" id="TIGR00531">
    <property type="entry name" value="BCCP"/>
    <property type="match status" value="1"/>
</dbReference>
<dbReference type="EMBL" id="JAHXRS010000002">
    <property type="protein sequence ID" value="MBW6393908.1"/>
    <property type="molecule type" value="Genomic_DNA"/>
</dbReference>
<dbReference type="Gene3D" id="2.40.50.100">
    <property type="match status" value="1"/>
</dbReference>
<dbReference type="Proteomes" id="UP000724268">
    <property type="component" value="Unassembled WGS sequence"/>
</dbReference>
<dbReference type="RefSeq" id="WP_219758781.1">
    <property type="nucleotide sequence ID" value="NZ_JAHXRS010000002.1"/>
</dbReference>
<dbReference type="PANTHER" id="PTHR47597:SF1">
    <property type="entry name" value="IS A MEMBER OF THE PF|00364 BIOTIN-REQUIRING ENZYMES FAMILY-RELATED"/>
    <property type="match status" value="1"/>
</dbReference>
<evidence type="ECO:0000259" key="9">
    <source>
        <dbReference type="PROSITE" id="PS50968"/>
    </source>
</evidence>
<comment type="caution">
    <text evidence="10">The sequence shown here is derived from an EMBL/GenBank/DDBJ whole genome shotgun (WGS) entry which is preliminary data.</text>
</comment>
<evidence type="ECO:0000256" key="1">
    <source>
        <dbReference type="ARBA" id="ARBA00005194"/>
    </source>
</evidence>
<sequence>MTPKELKQILQALVEHGVSELTLETPDYKLTVRRGGEVQVVALPQPVTAPAAPPPSLPTPTAPGAPAPADLAPAAGAPGLEAQEAKGAKEAKEECAGCVEVRAPIVGTFYRAPAPDAPPYVEEGDRVEKGQVLCIIEAMKLMNEIESEVSGIVKKILVKNGEPVEYGQPLFLIQPL</sequence>
<organism evidence="10 11">
    <name type="scientific">Thermus brevis</name>
    <dbReference type="NCBI Taxonomy" id="2862456"/>
    <lineage>
        <taxon>Bacteria</taxon>
        <taxon>Thermotogati</taxon>
        <taxon>Deinococcota</taxon>
        <taxon>Deinococci</taxon>
        <taxon>Thermales</taxon>
        <taxon>Thermaceae</taxon>
        <taxon>Thermus</taxon>
    </lineage>
</organism>
<feature type="compositionally biased region" description="Pro residues" evidence="8">
    <location>
        <begin position="51"/>
        <end position="66"/>
    </location>
</feature>
<evidence type="ECO:0000256" key="2">
    <source>
        <dbReference type="ARBA" id="ARBA00022516"/>
    </source>
</evidence>
<keyword evidence="11" id="KW-1185">Reference proteome</keyword>
<evidence type="ECO:0000256" key="7">
    <source>
        <dbReference type="RuleBase" id="RU364072"/>
    </source>
</evidence>
<evidence type="ECO:0000256" key="4">
    <source>
        <dbReference type="ARBA" id="ARBA00023098"/>
    </source>
</evidence>
<feature type="region of interest" description="Disordered" evidence="8">
    <location>
        <begin position="47"/>
        <end position="89"/>
    </location>
</feature>